<feature type="domain" description="HTH luxR-type" evidence="4">
    <location>
        <begin position="138"/>
        <end position="203"/>
    </location>
</feature>
<evidence type="ECO:0000313" key="6">
    <source>
        <dbReference type="Proteomes" id="UP001317963"/>
    </source>
</evidence>
<evidence type="ECO:0000256" key="2">
    <source>
        <dbReference type="ARBA" id="ARBA00023125"/>
    </source>
</evidence>
<dbReference type="PANTHER" id="PTHR43214:SF24">
    <property type="entry name" value="TRANSCRIPTIONAL REGULATORY PROTEIN NARL-RELATED"/>
    <property type="match status" value="1"/>
</dbReference>
<proteinExistence type="predicted"/>
<evidence type="ECO:0000259" key="4">
    <source>
        <dbReference type="PROSITE" id="PS50043"/>
    </source>
</evidence>
<dbReference type="PANTHER" id="PTHR43214">
    <property type="entry name" value="TWO-COMPONENT RESPONSE REGULATOR"/>
    <property type="match status" value="1"/>
</dbReference>
<dbReference type="PROSITE" id="PS50043">
    <property type="entry name" value="HTH_LUXR_2"/>
    <property type="match status" value="1"/>
</dbReference>
<sequence length="204" mass="22104">MSNTILTLAEKPAARWTEALGTLVLRSSIAGLRITPSVTYWLDFSTLDFDQALTFIDRIVATNESVPIVCMVSFPKDEDAFALLARGARGYCHVAAAPTQLRLVANTVKNGGFWLPASLMRRVMASADGLVAQISSSNAVSLDELTKRERQVANAVADGLSNREIAARLSISERTVKARLTSVFQKLSVRDRVQLALLLRGGVA</sequence>
<dbReference type="SMART" id="SM00421">
    <property type="entry name" value="HTH_LUXR"/>
    <property type="match status" value="1"/>
</dbReference>
<dbReference type="Proteomes" id="UP001317963">
    <property type="component" value="Chromosome"/>
</dbReference>
<reference evidence="5 6" key="1">
    <citation type="submission" date="2019-02" db="EMBL/GenBank/DDBJ databases">
        <title>Halieaceae_genomes.</title>
        <authorList>
            <person name="Li S.-H."/>
        </authorList>
    </citation>
    <scope>NUCLEOTIDE SEQUENCE [LARGE SCALE GENOMIC DNA]</scope>
    <source>
        <strain evidence="5 6">JH123</strain>
    </source>
</reference>
<evidence type="ECO:0000313" key="5">
    <source>
        <dbReference type="EMBL" id="UZP73215.1"/>
    </source>
</evidence>
<dbReference type="InterPro" id="IPR039420">
    <property type="entry name" value="WalR-like"/>
</dbReference>
<dbReference type="Gene3D" id="3.40.50.2300">
    <property type="match status" value="1"/>
</dbReference>
<evidence type="ECO:0000256" key="3">
    <source>
        <dbReference type="ARBA" id="ARBA00023163"/>
    </source>
</evidence>
<dbReference type="InterPro" id="IPR000792">
    <property type="entry name" value="Tscrpt_reg_LuxR_C"/>
</dbReference>
<keyword evidence="3" id="KW-0804">Transcription</keyword>
<protein>
    <submittedName>
        <fullName evidence="5">Response regulator transcription factor</fullName>
    </submittedName>
</protein>
<dbReference type="PRINTS" id="PR00038">
    <property type="entry name" value="HTHLUXR"/>
</dbReference>
<keyword evidence="6" id="KW-1185">Reference proteome</keyword>
<dbReference type="SUPFAM" id="SSF46894">
    <property type="entry name" value="C-terminal effector domain of the bipartite response regulators"/>
    <property type="match status" value="1"/>
</dbReference>
<dbReference type="Pfam" id="PF00196">
    <property type="entry name" value="GerE"/>
    <property type="match status" value="1"/>
</dbReference>
<accession>A0ABY6Q2V2</accession>
<keyword evidence="2" id="KW-0238">DNA-binding</keyword>
<evidence type="ECO:0000256" key="1">
    <source>
        <dbReference type="ARBA" id="ARBA00023015"/>
    </source>
</evidence>
<dbReference type="RefSeq" id="WP_279241993.1">
    <property type="nucleotide sequence ID" value="NZ_CP036501.1"/>
</dbReference>
<dbReference type="InterPro" id="IPR016032">
    <property type="entry name" value="Sig_transdc_resp-reg_C-effctor"/>
</dbReference>
<organism evidence="5 6">
    <name type="scientific">Candidatus Paraluminiphilus aquimaris</name>
    <dbReference type="NCBI Taxonomy" id="2518994"/>
    <lineage>
        <taxon>Bacteria</taxon>
        <taxon>Pseudomonadati</taxon>
        <taxon>Pseudomonadota</taxon>
        <taxon>Gammaproteobacteria</taxon>
        <taxon>Cellvibrionales</taxon>
        <taxon>Halieaceae</taxon>
        <taxon>Candidatus Paraluminiphilus</taxon>
    </lineage>
</organism>
<dbReference type="EMBL" id="CP036501">
    <property type="protein sequence ID" value="UZP73215.1"/>
    <property type="molecule type" value="Genomic_DNA"/>
</dbReference>
<keyword evidence="1" id="KW-0805">Transcription regulation</keyword>
<gene>
    <name evidence="5" type="ORF">E0F26_00015</name>
</gene>
<name>A0ABY6Q2V2_9GAMM</name>
<dbReference type="PROSITE" id="PS00622">
    <property type="entry name" value="HTH_LUXR_1"/>
    <property type="match status" value="1"/>
</dbReference>
<dbReference type="CDD" id="cd06170">
    <property type="entry name" value="LuxR_C_like"/>
    <property type="match status" value="1"/>
</dbReference>